<keyword evidence="9" id="KW-1185">Reference proteome</keyword>
<accession>A0A318SFK0</accession>
<evidence type="ECO:0000313" key="9">
    <source>
        <dbReference type="Proteomes" id="UP000247540"/>
    </source>
</evidence>
<feature type="domain" description="Mannose-1-phosphate guanyltransferase C-terminal" evidence="7">
    <location>
        <begin position="120"/>
        <end position="219"/>
    </location>
</feature>
<dbReference type="InterPro" id="IPR050179">
    <property type="entry name" value="Trans_hexapeptide_repeat"/>
</dbReference>
<dbReference type="Pfam" id="PF25087">
    <property type="entry name" value="GMPPB_C"/>
    <property type="match status" value="1"/>
</dbReference>
<sequence>MKKLIIIGAGGFGREVLMMAVDNPCNGADWAIKGFLDNRPDILDGFQQDANEVPYAMDYSEEKRARYRRDYPIVGDPLTYEPEEDDVFLCALGDPAQRQKYAEPLLAKGAAFVRLVHPLAVVSAFASVGLGSIVGAYVSLSPDCHIGQHVTVSYGAVLGHDTKVENWAEIGTHCLIGGNVKIGRAARVYPGAIITPKAHIGEHAVVAAGSVVFKSVKANTTVMGNPARVFDWR</sequence>
<evidence type="ECO:0000259" key="7">
    <source>
        <dbReference type="Pfam" id="PF25087"/>
    </source>
</evidence>
<evidence type="ECO:0000313" key="8">
    <source>
        <dbReference type="EMBL" id="PYE75041.1"/>
    </source>
</evidence>
<dbReference type="CDD" id="cd03360">
    <property type="entry name" value="LbH_AT_putative"/>
    <property type="match status" value="1"/>
</dbReference>
<organism evidence="8 9">
    <name type="scientific">Xylophilus ampelinus</name>
    <dbReference type="NCBI Taxonomy" id="54067"/>
    <lineage>
        <taxon>Bacteria</taxon>
        <taxon>Pseudomonadati</taxon>
        <taxon>Pseudomonadota</taxon>
        <taxon>Betaproteobacteria</taxon>
        <taxon>Burkholderiales</taxon>
        <taxon>Xylophilus</taxon>
    </lineage>
</organism>
<dbReference type="Gene3D" id="3.40.50.20">
    <property type="match status" value="1"/>
</dbReference>
<dbReference type="Pfam" id="PF17836">
    <property type="entry name" value="PglD_N"/>
    <property type="match status" value="1"/>
</dbReference>
<dbReference type="InterPro" id="IPR041561">
    <property type="entry name" value="PglD_N"/>
</dbReference>
<dbReference type="AlphaFoldDB" id="A0A318SFK0"/>
<evidence type="ECO:0000256" key="1">
    <source>
        <dbReference type="ARBA" id="ARBA00007274"/>
    </source>
</evidence>
<dbReference type="InterPro" id="IPR056729">
    <property type="entry name" value="GMPPB_C"/>
</dbReference>
<reference evidence="8 9" key="1">
    <citation type="submission" date="2018-06" db="EMBL/GenBank/DDBJ databases">
        <title>Genomic Encyclopedia of Type Strains, Phase III (KMG-III): the genomes of soil and plant-associated and newly described type strains.</title>
        <authorList>
            <person name="Whitman W."/>
        </authorList>
    </citation>
    <scope>NUCLEOTIDE SEQUENCE [LARGE SCALE GENOMIC DNA]</scope>
    <source>
        <strain evidence="8 9">CECT 7646</strain>
    </source>
</reference>
<keyword evidence="2" id="KW-0677">Repeat</keyword>
<dbReference type="InterPro" id="IPR020019">
    <property type="entry name" value="AcTrfase_PglD-like"/>
</dbReference>
<dbReference type="Proteomes" id="UP000247540">
    <property type="component" value="Unassembled WGS sequence"/>
</dbReference>
<comment type="caution">
    <text evidence="8">The sequence shown here is derived from an EMBL/GenBank/DDBJ whole genome shotgun (WGS) entry which is preliminary data.</text>
</comment>
<feature type="active site" description="Proton acceptor" evidence="4">
    <location>
        <position position="160"/>
    </location>
</feature>
<evidence type="ECO:0000256" key="4">
    <source>
        <dbReference type="PIRSR" id="PIRSR620019-1"/>
    </source>
</evidence>
<evidence type="ECO:0000256" key="3">
    <source>
        <dbReference type="ARBA" id="ARBA00023315"/>
    </source>
</evidence>
<evidence type="ECO:0000259" key="6">
    <source>
        <dbReference type="Pfam" id="PF17836"/>
    </source>
</evidence>
<feature type="site" description="Increases basicity of active site His" evidence="4">
    <location>
        <position position="161"/>
    </location>
</feature>
<feature type="domain" description="PglD N-terminal" evidence="6">
    <location>
        <begin position="3"/>
        <end position="48"/>
    </location>
</feature>
<comment type="similarity">
    <text evidence="1">Belongs to the transferase hexapeptide repeat family.</text>
</comment>
<dbReference type="RefSeq" id="WP_110466441.1">
    <property type="nucleotide sequence ID" value="NZ_JAMOFZ010000020.1"/>
</dbReference>
<dbReference type="PANTHER" id="PTHR43300:SF7">
    <property type="entry name" value="UDP-N-ACETYLBACILLOSAMINE N-ACETYLTRANSFERASE"/>
    <property type="match status" value="1"/>
</dbReference>
<keyword evidence="8" id="KW-0808">Transferase</keyword>
<dbReference type="InterPro" id="IPR011004">
    <property type="entry name" value="Trimer_LpxA-like_sf"/>
</dbReference>
<protein>
    <submittedName>
        <fullName evidence="8">Sugar O-acyltransferase (Sialic acid O-acetyltransferase NeuD family)</fullName>
    </submittedName>
</protein>
<feature type="binding site" evidence="5">
    <location>
        <position position="93"/>
    </location>
    <ligand>
        <name>substrate</name>
    </ligand>
</feature>
<dbReference type="SUPFAM" id="SSF51161">
    <property type="entry name" value="Trimeric LpxA-like enzymes"/>
    <property type="match status" value="1"/>
</dbReference>
<dbReference type="OrthoDB" id="272049at2"/>
<gene>
    <name evidence="8" type="ORF">DFQ15_12162</name>
</gene>
<dbReference type="GO" id="GO:0016746">
    <property type="term" value="F:acyltransferase activity"/>
    <property type="evidence" value="ECO:0007669"/>
    <property type="project" value="UniProtKB-KW"/>
</dbReference>
<keyword evidence="3 8" id="KW-0012">Acyltransferase</keyword>
<name>A0A318SFK0_9BURK</name>
<evidence type="ECO:0000256" key="5">
    <source>
        <dbReference type="PIRSR" id="PIRSR620019-2"/>
    </source>
</evidence>
<dbReference type="Gene3D" id="2.160.10.10">
    <property type="entry name" value="Hexapeptide repeat proteins"/>
    <property type="match status" value="1"/>
</dbReference>
<proteinExistence type="inferred from homology"/>
<evidence type="ECO:0000256" key="2">
    <source>
        <dbReference type="ARBA" id="ARBA00022737"/>
    </source>
</evidence>
<dbReference type="EMBL" id="QJTC01000021">
    <property type="protein sequence ID" value="PYE75041.1"/>
    <property type="molecule type" value="Genomic_DNA"/>
</dbReference>
<dbReference type="PANTHER" id="PTHR43300">
    <property type="entry name" value="ACETYLTRANSFERASE"/>
    <property type="match status" value="1"/>
</dbReference>